<dbReference type="InterPro" id="IPR026881">
    <property type="entry name" value="WYL_dom"/>
</dbReference>
<protein>
    <submittedName>
        <fullName evidence="3">WYL domain-containing protein</fullName>
    </submittedName>
</protein>
<feature type="domain" description="WYL" evidence="1">
    <location>
        <begin position="152"/>
        <end position="218"/>
    </location>
</feature>
<feature type="domain" description="WCX" evidence="2">
    <location>
        <begin position="249"/>
        <end position="319"/>
    </location>
</feature>
<comment type="caution">
    <text evidence="3">The sequence shown here is derived from an EMBL/GenBank/DDBJ whole genome shotgun (WGS) entry which is preliminary data.</text>
</comment>
<proteinExistence type="predicted"/>
<dbReference type="PANTHER" id="PTHR34580">
    <property type="match status" value="1"/>
</dbReference>
<dbReference type="PANTHER" id="PTHR34580:SF1">
    <property type="entry name" value="PROTEIN PAFC"/>
    <property type="match status" value="1"/>
</dbReference>
<dbReference type="InterPro" id="IPR057727">
    <property type="entry name" value="WCX_dom"/>
</dbReference>
<accession>A0ABU9DA54</accession>
<dbReference type="EMBL" id="JBBPCO010000006">
    <property type="protein sequence ID" value="MEK8089583.1"/>
    <property type="molecule type" value="Genomic_DNA"/>
</dbReference>
<evidence type="ECO:0000313" key="4">
    <source>
        <dbReference type="Proteomes" id="UP001446205"/>
    </source>
</evidence>
<organism evidence="3 4">
    <name type="scientific">Thermithiobacillus plumbiphilus</name>
    <dbReference type="NCBI Taxonomy" id="1729899"/>
    <lineage>
        <taxon>Bacteria</taxon>
        <taxon>Pseudomonadati</taxon>
        <taxon>Pseudomonadota</taxon>
        <taxon>Acidithiobacillia</taxon>
        <taxon>Acidithiobacillales</taxon>
        <taxon>Thermithiobacillaceae</taxon>
        <taxon>Thermithiobacillus</taxon>
    </lineage>
</organism>
<dbReference type="RefSeq" id="WP_341370640.1">
    <property type="nucleotide sequence ID" value="NZ_JBBPCO010000006.1"/>
</dbReference>
<dbReference type="Pfam" id="PF25583">
    <property type="entry name" value="WCX"/>
    <property type="match status" value="1"/>
</dbReference>
<gene>
    <name evidence="3" type="ORF">WOB96_07365</name>
</gene>
<keyword evidence="4" id="KW-1185">Reference proteome</keyword>
<evidence type="ECO:0000259" key="2">
    <source>
        <dbReference type="Pfam" id="PF25583"/>
    </source>
</evidence>
<reference evidence="3 4" key="1">
    <citation type="submission" date="2024-04" db="EMBL/GenBank/DDBJ databases">
        <authorList>
            <person name="Abashina T."/>
            <person name="Shaikin A."/>
        </authorList>
    </citation>
    <scope>NUCLEOTIDE SEQUENCE [LARGE SCALE GENOMIC DNA]</scope>
    <source>
        <strain evidence="3 4">AAFK</strain>
    </source>
</reference>
<dbReference type="Pfam" id="PF13280">
    <property type="entry name" value="WYL"/>
    <property type="match status" value="1"/>
</dbReference>
<evidence type="ECO:0000313" key="3">
    <source>
        <dbReference type="EMBL" id="MEK8089583.1"/>
    </source>
</evidence>
<evidence type="ECO:0000259" key="1">
    <source>
        <dbReference type="Pfam" id="PF13280"/>
    </source>
</evidence>
<dbReference type="PROSITE" id="PS52050">
    <property type="entry name" value="WYL"/>
    <property type="match status" value="1"/>
</dbReference>
<dbReference type="Proteomes" id="UP001446205">
    <property type="component" value="Unassembled WGS sequence"/>
</dbReference>
<sequence>MSALLRQMSMLRLIPHAPHKITAEQLQKKLKNQGYSISLRSIQRDLQDLSVAFPLQSDERDKPFGWFWTKSAPLWDLPGMDLHTALAFHMAGELLHPIFPHSTMIHLQPHFDQAAVVLQQAGEASGPATWTERVRIAHRGQVLQPPVVLPEVQTTLETALLENRQVRVEYARHQQTETRAMQLNPLGLVYRDGVFYLVATAWQYTEPRHYALHRMRTANLLDSARELPQGFELGEYVRRSFQYPLVDQPIALRLWVSNSVARYLQEMPLHPDQRLQPAEDGMLLRATLEDSRQLRWWLLGIGDEVEVLAPEYLRAYFAQMCNNLHQRYQAPVADAVCGKEE</sequence>
<name>A0ABU9DA54_9PROT</name>
<dbReference type="InterPro" id="IPR051534">
    <property type="entry name" value="CBASS_pafABC_assoc_protein"/>
</dbReference>